<name>A0AAN8XAP8_HALRR</name>
<dbReference type="InterPro" id="IPR013083">
    <property type="entry name" value="Znf_RING/FYVE/PHD"/>
</dbReference>
<keyword evidence="3" id="KW-0862">Zinc</keyword>
<sequence>MEDILLCDLCMEEFAPGAHDPLVLLCGHTYCRKCLNEVGEEGSFLCPACRKPHCDVSELPVNYKLLSGIASQKSKVEICDNHGDSMNYWCQDCQARVCVLCIISHHHRHMVVIDKAFYFKKRLALLKSRVQQWRKDSEGRMLRKLQSLFWEFKNWFCDKDIFSRAERDVDNLLTELKDGFEPDSLAVVSSKIENITLKVEEVCFMEGLESEINQMQAVKKITNSYYVQNVDGKQSMLLWQDGKLRMTSFSQTLLGTELLFKMPSEVYLDLSINGVPIGSVIIQPWYHLRRAQQFAALCMGTFGASYLGTSFTEVRYPDQPGELLAGGYYIASCTRNTRQLSASDLMADLEWGGEVSGDFCEGRVFASIINKMPISSGSSTFGICVRTKPGCSLNCPFGEVVSGLDVVKKAVKHWPVNEVEIVGCGMIFANNTFI</sequence>
<keyword evidence="1" id="KW-0479">Metal-binding</keyword>
<dbReference type="Pfam" id="PF13445">
    <property type="entry name" value="zf-RING_UBOX"/>
    <property type="match status" value="1"/>
</dbReference>
<dbReference type="SUPFAM" id="SSF50891">
    <property type="entry name" value="Cyclophilin-like"/>
    <property type="match status" value="1"/>
</dbReference>
<dbReference type="Gene3D" id="2.40.100.10">
    <property type="entry name" value="Cyclophilin-like"/>
    <property type="match status" value="1"/>
</dbReference>
<dbReference type="PROSITE" id="PS00518">
    <property type="entry name" value="ZF_RING_1"/>
    <property type="match status" value="1"/>
</dbReference>
<accession>A0AAN8XAP8</accession>
<evidence type="ECO:0000256" key="2">
    <source>
        <dbReference type="ARBA" id="ARBA00022771"/>
    </source>
</evidence>
<reference evidence="7 8" key="1">
    <citation type="submission" date="2023-11" db="EMBL/GenBank/DDBJ databases">
        <title>Halocaridina rubra genome assembly.</title>
        <authorList>
            <person name="Smith C."/>
        </authorList>
    </citation>
    <scope>NUCLEOTIDE SEQUENCE [LARGE SCALE GENOMIC DNA]</scope>
    <source>
        <strain evidence="7">EP-1</strain>
        <tissue evidence="7">Whole</tissue>
    </source>
</reference>
<evidence type="ECO:0000313" key="8">
    <source>
        <dbReference type="Proteomes" id="UP001381693"/>
    </source>
</evidence>
<comment type="caution">
    <text evidence="7">The sequence shown here is derived from an EMBL/GenBank/DDBJ whole genome shotgun (WGS) entry which is preliminary data.</text>
</comment>
<dbReference type="Gene3D" id="3.30.40.10">
    <property type="entry name" value="Zinc/RING finger domain, C3HC4 (zinc finger)"/>
    <property type="match status" value="1"/>
</dbReference>
<dbReference type="PANTHER" id="PTHR24103">
    <property type="entry name" value="E3 UBIQUITIN-PROTEIN LIGASE TRIM"/>
    <property type="match status" value="1"/>
</dbReference>
<dbReference type="Pfam" id="PF00643">
    <property type="entry name" value="zf-B_box"/>
    <property type="match status" value="1"/>
</dbReference>
<evidence type="ECO:0000256" key="3">
    <source>
        <dbReference type="ARBA" id="ARBA00022833"/>
    </source>
</evidence>
<evidence type="ECO:0000313" key="7">
    <source>
        <dbReference type="EMBL" id="KAK7075974.1"/>
    </source>
</evidence>
<dbReference type="EMBL" id="JAXCGZ010009948">
    <property type="protein sequence ID" value="KAK7075974.1"/>
    <property type="molecule type" value="Genomic_DNA"/>
</dbReference>
<feature type="domain" description="RING-type" evidence="5">
    <location>
        <begin position="7"/>
        <end position="50"/>
    </location>
</feature>
<protein>
    <submittedName>
        <fullName evidence="7">Uncharacterized protein</fullName>
    </submittedName>
</protein>
<dbReference type="InterPro" id="IPR050143">
    <property type="entry name" value="TRIM/RBCC"/>
</dbReference>
<keyword evidence="8" id="KW-1185">Reference proteome</keyword>
<evidence type="ECO:0000256" key="4">
    <source>
        <dbReference type="PROSITE-ProRule" id="PRU00024"/>
    </source>
</evidence>
<dbReference type="PROSITE" id="PS50089">
    <property type="entry name" value="ZF_RING_2"/>
    <property type="match status" value="1"/>
</dbReference>
<keyword evidence="2 4" id="KW-0863">Zinc-finger</keyword>
<dbReference type="InterPro" id="IPR000315">
    <property type="entry name" value="Znf_B-box"/>
</dbReference>
<proteinExistence type="predicted"/>
<dbReference type="SMART" id="SM00184">
    <property type="entry name" value="RING"/>
    <property type="match status" value="1"/>
</dbReference>
<dbReference type="GO" id="GO:0008270">
    <property type="term" value="F:zinc ion binding"/>
    <property type="evidence" value="ECO:0007669"/>
    <property type="project" value="UniProtKB-KW"/>
</dbReference>
<dbReference type="InterPro" id="IPR027370">
    <property type="entry name" value="Znf-RING_euk"/>
</dbReference>
<dbReference type="PROSITE" id="PS50119">
    <property type="entry name" value="ZF_BBOX"/>
    <property type="match status" value="1"/>
</dbReference>
<dbReference type="InterPro" id="IPR001841">
    <property type="entry name" value="Znf_RING"/>
</dbReference>
<dbReference type="AlphaFoldDB" id="A0AAN8XAP8"/>
<organism evidence="7 8">
    <name type="scientific">Halocaridina rubra</name>
    <name type="common">Hawaiian red shrimp</name>
    <dbReference type="NCBI Taxonomy" id="373956"/>
    <lineage>
        <taxon>Eukaryota</taxon>
        <taxon>Metazoa</taxon>
        <taxon>Ecdysozoa</taxon>
        <taxon>Arthropoda</taxon>
        <taxon>Crustacea</taxon>
        <taxon>Multicrustacea</taxon>
        <taxon>Malacostraca</taxon>
        <taxon>Eumalacostraca</taxon>
        <taxon>Eucarida</taxon>
        <taxon>Decapoda</taxon>
        <taxon>Pleocyemata</taxon>
        <taxon>Caridea</taxon>
        <taxon>Atyoidea</taxon>
        <taxon>Atyidae</taxon>
        <taxon>Halocaridina</taxon>
    </lineage>
</organism>
<evidence type="ECO:0000256" key="1">
    <source>
        <dbReference type="ARBA" id="ARBA00022723"/>
    </source>
</evidence>
<dbReference type="SUPFAM" id="SSF57850">
    <property type="entry name" value="RING/U-box"/>
    <property type="match status" value="1"/>
</dbReference>
<evidence type="ECO:0000259" key="6">
    <source>
        <dbReference type="PROSITE" id="PS50119"/>
    </source>
</evidence>
<dbReference type="InterPro" id="IPR017907">
    <property type="entry name" value="Znf_RING_CS"/>
</dbReference>
<dbReference type="Proteomes" id="UP001381693">
    <property type="component" value="Unassembled WGS sequence"/>
</dbReference>
<evidence type="ECO:0000259" key="5">
    <source>
        <dbReference type="PROSITE" id="PS50089"/>
    </source>
</evidence>
<dbReference type="SUPFAM" id="SSF57845">
    <property type="entry name" value="B-box zinc-binding domain"/>
    <property type="match status" value="1"/>
</dbReference>
<dbReference type="InterPro" id="IPR029000">
    <property type="entry name" value="Cyclophilin-like_dom_sf"/>
</dbReference>
<feature type="domain" description="B box-type" evidence="6">
    <location>
        <begin position="74"/>
        <end position="108"/>
    </location>
</feature>
<dbReference type="Gene3D" id="3.30.160.60">
    <property type="entry name" value="Classic Zinc Finger"/>
    <property type="match status" value="1"/>
</dbReference>
<gene>
    <name evidence="7" type="ORF">SK128_005124</name>
</gene>